<organism evidence="2 3">
    <name type="scientific">Nocardioides vastitatis</name>
    <dbReference type="NCBI Taxonomy" id="2568655"/>
    <lineage>
        <taxon>Bacteria</taxon>
        <taxon>Bacillati</taxon>
        <taxon>Actinomycetota</taxon>
        <taxon>Actinomycetes</taxon>
        <taxon>Propionibacteriales</taxon>
        <taxon>Nocardioidaceae</taxon>
        <taxon>Nocardioides</taxon>
    </lineage>
</organism>
<dbReference type="Pfam" id="PF17920">
    <property type="entry name" value="TetR_C_16"/>
    <property type="match status" value="1"/>
</dbReference>
<dbReference type="Proteomes" id="UP001596072">
    <property type="component" value="Unassembled WGS sequence"/>
</dbReference>
<evidence type="ECO:0000259" key="1">
    <source>
        <dbReference type="Pfam" id="PF17920"/>
    </source>
</evidence>
<dbReference type="EMBL" id="JBHSNS010000006">
    <property type="protein sequence ID" value="MFC5730053.1"/>
    <property type="molecule type" value="Genomic_DNA"/>
</dbReference>
<reference evidence="3" key="1">
    <citation type="journal article" date="2019" name="Int. J. Syst. Evol. Microbiol.">
        <title>The Global Catalogue of Microorganisms (GCM) 10K type strain sequencing project: providing services to taxonomists for standard genome sequencing and annotation.</title>
        <authorList>
            <consortium name="The Broad Institute Genomics Platform"/>
            <consortium name="The Broad Institute Genome Sequencing Center for Infectious Disease"/>
            <person name="Wu L."/>
            <person name="Ma J."/>
        </authorList>
    </citation>
    <scope>NUCLEOTIDE SEQUENCE [LARGE SCALE GENOMIC DNA]</scope>
    <source>
        <strain evidence="3">YIM 94188</strain>
    </source>
</reference>
<accession>A0ABW0ZLU7</accession>
<protein>
    <recommendedName>
        <fullName evidence="1">Tetracyclin repressor-like C-terminal domain-containing protein</fullName>
    </recommendedName>
</protein>
<evidence type="ECO:0000313" key="2">
    <source>
        <dbReference type="EMBL" id="MFC5730053.1"/>
    </source>
</evidence>
<sequence length="156" mass="16284">MGPNQSITVGPNGVVILTLPISPSDALARALGGPRDTWAAGILAAALTVWDSPDTGQPLRRLLAEAVSDSGQGQALSEFLEHELIDPLAQRLDGPLPRRRATAAVTVVAGMILQRYALGAAPMKDLSQREVIATLGPLIDAALRPRPARSARGSGR</sequence>
<gene>
    <name evidence="2" type="ORF">ACFPQB_14090</name>
</gene>
<dbReference type="InterPro" id="IPR041678">
    <property type="entry name" value="TetR_C_16"/>
</dbReference>
<proteinExistence type="predicted"/>
<dbReference type="Gene3D" id="1.10.357.10">
    <property type="entry name" value="Tetracycline Repressor, domain 2"/>
    <property type="match status" value="1"/>
</dbReference>
<dbReference type="RefSeq" id="WP_378527275.1">
    <property type="nucleotide sequence ID" value="NZ_JBHSNS010000006.1"/>
</dbReference>
<comment type="caution">
    <text evidence="2">The sequence shown here is derived from an EMBL/GenBank/DDBJ whole genome shotgun (WGS) entry which is preliminary data.</text>
</comment>
<keyword evidence="3" id="KW-1185">Reference proteome</keyword>
<dbReference type="SUPFAM" id="SSF48498">
    <property type="entry name" value="Tetracyclin repressor-like, C-terminal domain"/>
    <property type="match status" value="1"/>
</dbReference>
<feature type="domain" description="Tetracyclin repressor-like C-terminal" evidence="1">
    <location>
        <begin position="37"/>
        <end position="142"/>
    </location>
</feature>
<name>A0ABW0ZLU7_9ACTN</name>
<dbReference type="InterPro" id="IPR036271">
    <property type="entry name" value="Tet_transcr_reg_TetR-rel_C_sf"/>
</dbReference>
<evidence type="ECO:0000313" key="3">
    <source>
        <dbReference type="Proteomes" id="UP001596072"/>
    </source>
</evidence>